<dbReference type="OrthoDB" id="5449508at2"/>
<organism evidence="1 2">
    <name type="scientific">Maridesulfovibrio ferrireducens</name>
    <dbReference type="NCBI Taxonomy" id="246191"/>
    <lineage>
        <taxon>Bacteria</taxon>
        <taxon>Pseudomonadati</taxon>
        <taxon>Thermodesulfobacteriota</taxon>
        <taxon>Desulfovibrionia</taxon>
        <taxon>Desulfovibrionales</taxon>
        <taxon>Desulfovibrionaceae</taxon>
        <taxon>Maridesulfovibrio</taxon>
    </lineage>
</organism>
<dbReference type="RefSeq" id="WP_092162033.1">
    <property type="nucleotide sequence ID" value="NZ_FNGA01000004.1"/>
</dbReference>
<dbReference type="STRING" id="246191.SAMN05660337_2731"/>
<sequence>MSEDESLIEEFFSEVNDKYYPQVLEGIDLLDEQQIEEGIEILSRPLHTIKGVTGFMSGFEPASAFTHKVESFLKKMQSGEVGRALPQIALAIESVNSIFILIEQLRNTGSYDTEFTSSIEQRLLGENEVVAGPIDNGFKPIEIESIDNCEIIVLSVNRLYLSEQREAVKKVLQDITNQNRVLFDFSNTLSVGSSLFELIASFSDNLEIGITGMNGFCSSTFHSWGFSRYIAEYDSRETFLSNNNSGANG</sequence>
<dbReference type="InterPro" id="IPR036641">
    <property type="entry name" value="HPT_dom_sf"/>
</dbReference>
<dbReference type="EMBL" id="FNGA01000004">
    <property type="protein sequence ID" value="SDL34917.1"/>
    <property type="molecule type" value="Genomic_DNA"/>
</dbReference>
<evidence type="ECO:0000313" key="2">
    <source>
        <dbReference type="Proteomes" id="UP000199053"/>
    </source>
</evidence>
<keyword evidence="2" id="KW-1185">Reference proteome</keyword>
<dbReference type="Proteomes" id="UP000199053">
    <property type="component" value="Unassembled WGS sequence"/>
</dbReference>
<evidence type="ECO:0008006" key="3">
    <source>
        <dbReference type="Google" id="ProtNLM"/>
    </source>
</evidence>
<protein>
    <recommendedName>
        <fullName evidence="3">Hpt domain-containing protein</fullName>
    </recommendedName>
</protein>
<dbReference type="InterPro" id="IPR008207">
    <property type="entry name" value="Sig_transdc_His_kin_Hpt_dom"/>
</dbReference>
<dbReference type="CDD" id="cd00088">
    <property type="entry name" value="HPT"/>
    <property type="match status" value="1"/>
</dbReference>
<dbReference type="GO" id="GO:0004672">
    <property type="term" value="F:protein kinase activity"/>
    <property type="evidence" value="ECO:0007669"/>
    <property type="project" value="UniProtKB-ARBA"/>
</dbReference>
<dbReference type="Gene3D" id="1.20.120.160">
    <property type="entry name" value="HPT domain"/>
    <property type="match status" value="1"/>
</dbReference>
<dbReference type="SUPFAM" id="SSF47226">
    <property type="entry name" value="Histidine-containing phosphotransfer domain, HPT domain"/>
    <property type="match status" value="1"/>
</dbReference>
<proteinExistence type="predicted"/>
<gene>
    <name evidence="1" type="ORF">SAMN05660337_2731</name>
</gene>
<accession>A0A1G9JBB4</accession>
<evidence type="ECO:0000313" key="1">
    <source>
        <dbReference type="EMBL" id="SDL34917.1"/>
    </source>
</evidence>
<dbReference type="GO" id="GO:0000160">
    <property type="term" value="P:phosphorelay signal transduction system"/>
    <property type="evidence" value="ECO:0007669"/>
    <property type="project" value="InterPro"/>
</dbReference>
<dbReference type="AlphaFoldDB" id="A0A1G9JBB4"/>
<name>A0A1G9JBB4_9BACT</name>
<reference evidence="2" key="1">
    <citation type="submission" date="2016-10" db="EMBL/GenBank/DDBJ databases">
        <authorList>
            <person name="Varghese N."/>
            <person name="Submissions S."/>
        </authorList>
    </citation>
    <scope>NUCLEOTIDE SEQUENCE [LARGE SCALE GENOMIC DNA]</scope>
    <source>
        <strain evidence="2">DSM 16995</strain>
    </source>
</reference>